<comment type="caution">
    <text evidence="1">The sequence shown here is derived from an EMBL/GenBank/DDBJ whole genome shotgun (WGS) entry which is preliminary data.</text>
</comment>
<reference evidence="1 2" key="1">
    <citation type="submission" date="2018-10" db="EMBL/GenBank/DDBJ databases">
        <title>GWAS and RNA-Seq identify cryptic mechanisms of antimicrobial resistance in Acinetobacter baumannii.</title>
        <authorList>
            <person name="Sahl J.W."/>
        </authorList>
    </citation>
    <scope>NUCLEOTIDE SEQUENCE [LARGE SCALE GENOMIC DNA]</scope>
    <source>
        <strain evidence="1 2">TG41884</strain>
    </source>
</reference>
<dbReference type="Pfam" id="PF20293">
    <property type="entry name" value="MC6"/>
    <property type="match status" value="1"/>
</dbReference>
<name>A0AB37TDD6_ACIPI</name>
<dbReference type="AlphaFoldDB" id="A0AB37TDD6"/>
<dbReference type="InterPro" id="IPR046897">
    <property type="entry name" value="ABC-3C_MC6"/>
</dbReference>
<organism evidence="1 2">
    <name type="scientific">Acinetobacter pittii</name>
    <name type="common">Acinetobacter genomosp. 3</name>
    <dbReference type="NCBI Taxonomy" id="48296"/>
    <lineage>
        <taxon>Bacteria</taxon>
        <taxon>Pseudomonadati</taxon>
        <taxon>Pseudomonadota</taxon>
        <taxon>Gammaproteobacteria</taxon>
        <taxon>Moraxellales</taxon>
        <taxon>Moraxellaceae</taxon>
        <taxon>Acinetobacter</taxon>
        <taxon>Acinetobacter calcoaceticus/baumannii complex</taxon>
    </lineage>
</organism>
<accession>A0AB37TDD6</accession>
<dbReference type="EMBL" id="RFEW01000030">
    <property type="protein sequence ID" value="RSO53581.1"/>
    <property type="molecule type" value="Genomic_DNA"/>
</dbReference>
<evidence type="ECO:0000313" key="2">
    <source>
        <dbReference type="Proteomes" id="UP000271320"/>
    </source>
</evidence>
<dbReference type="RefSeq" id="WP_353681623.1">
    <property type="nucleotide sequence ID" value="NZ_BKDB01000045.1"/>
</dbReference>
<dbReference type="Proteomes" id="UP000271320">
    <property type="component" value="Unassembled WGS sequence"/>
</dbReference>
<evidence type="ECO:0000313" key="1">
    <source>
        <dbReference type="EMBL" id="RSO53581.1"/>
    </source>
</evidence>
<protein>
    <submittedName>
        <fullName evidence="1">Uncharacterized protein</fullName>
    </submittedName>
</protein>
<gene>
    <name evidence="1" type="ORF">EA752_19920</name>
</gene>
<sequence length="88" mass="10260">MIPKVGTNPEINILTIGAKILVYLRQKNQCCILDDIFEYFQKNSNLSLDHIILSLDWLYTIKAINIENNQVFICKWLCCIKPLKVKFS</sequence>
<proteinExistence type="predicted"/>